<keyword evidence="2 5" id="KW-0288">FMN</keyword>
<evidence type="ECO:0000313" key="7">
    <source>
        <dbReference type="EMBL" id="GLS22615.1"/>
    </source>
</evidence>
<name>A0ABQ6CUF0_9HYPH</name>
<gene>
    <name evidence="7" type="ORF">GCM10007874_56350</name>
</gene>
<proteinExistence type="inferred from homology"/>
<dbReference type="InterPro" id="IPR023936">
    <property type="entry name" value="RutE-like"/>
</dbReference>
<evidence type="ECO:0000313" key="8">
    <source>
        <dbReference type="Proteomes" id="UP001156882"/>
    </source>
</evidence>
<dbReference type="InterPro" id="IPR050461">
    <property type="entry name" value="Nitroreductase_HadB/RutE"/>
</dbReference>
<dbReference type="PANTHER" id="PTHR43543">
    <property type="entry name" value="MALONIC SEMIALDEHYDE REDUCTASE RUTE-RELATED"/>
    <property type="match status" value="1"/>
</dbReference>
<evidence type="ECO:0000256" key="5">
    <source>
        <dbReference type="HAMAP-Rule" id="MF_01204"/>
    </source>
</evidence>
<feature type="domain" description="Nitroreductase" evidence="6">
    <location>
        <begin position="32"/>
        <end position="172"/>
    </location>
</feature>
<evidence type="ECO:0000256" key="4">
    <source>
        <dbReference type="ARBA" id="ARBA00023002"/>
    </source>
</evidence>
<dbReference type="Proteomes" id="UP001156882">
    <property type="component" value="Unassembled WGS sequence"/>
</dbReference>
<dbReference type="Gene3D" id="3.40.109.10">
    <property type="entry name" value="NADH Oxidase"/>
    <property type="match status" value="1"/>
</dbReference>
<comment type="caution">
    <text evidence="7">The sequence shown here is derived from an EMBL/GenBank/DDBJ whole genome shotgun (WGS) entry which is preliminary data.</text>
</comment>
<reference evidence="8" key="1">
    <citation type="journal article" date="2019" name="Int. J. Syst. Evol. Microbiol.">
        <title>The Global Catalogue of Microorganisms (GCM) 10K type strain sequencing project: providing services to taxonomists for standard genome sequencing and annotation.</title>
        <authorList>
            <consortium name="The Broad Institute Genomics Platform"/>
            <consortium name="The Broad Institute Genome Sequencing Center for Infectious Disease"/>
            <person name="Wu L."/>
            <person name="Ma J."/>
        </authorList>
    </citation>
    <scope>NUCLEOTIDE SEQUENCE [LARGE SCALE GENOMIC DNA]</scope>
    <source>
        <strain evidence="8">NBRC 101365</strain>
    </source>
</reference>
<evidence type="ECO:0000256" key="3">
    <source>
        <dbReference type="ARBA" id="ARBA00022857"/>
    </source>
</evidence>
<dbReference type="HAMAP" id="MF_01204">
    <property type="entry name" value="Oxidoreductase_RutE_HadB"/>
    <property type="match status" value="1"/>
</dbReference>
<keyword evidence="8" id="KW-1185">Reference proteome</keyword>
<dbReference type="EMBL" id="BSPC01000064">
    <property type="protein sequence ID" value="GLS22615.1"/>
    <property type="molecule type" value="Genomic_DNA"/>
</dbReference>
<protein>
    <recommendedName>
        <fullName evidence="5">Putative NADH dehydrogenase/NAD(P)H nitroreductase GCM10007874_56350</fullName>
        <ecNumber evidence="5">1.-.-.-</ecNumber>
    </recommendedName>
</protein>
<comment type="cofactor">
    <cofactor evidence="5">
        <name>FMN</name>
        <dbReference type="ChEBI" id="CHEBI:58210"/>
    </cofactor>
</comment>
<dbReference type="Pfam" id="PF00881">
    <property type="entry name" value="Nitroreductase"/>
    <property type="match status" value="1"/>
</dbReference>
<dbReference type="PANTHER" id="PTHR43543:SF1">
    <property type="entry name" value="MALONIC SEMIALDEHYDE REDUCTASE RUTE-RELATED"/>
    <property type="match status" value="1"/>
</dbReference>
<sequence>MRNEAIEGGAAGSAIKGRVDAAVLDQLFYKARTHNAFLDRHVPDALLKEAVDITVQGPTSANQLPLRVVFVRSPEAKARLKDALAPGNVDKTMAAPVTAILAYDLKFFEHLPRLFPHADAKSWFSGNEAFAKVSAHTNGTLQAAYFILALRSLGLDAGPMTGFDSAKLDAEFFPDGQFKSNILVNIGYGDDEKLFPRSPRFQPEEIVTFA</sequence>
<accession>A0ABQ6CUF0</accession>
<dbReference type="InterPro" id="IPR029479">
    <property type="entry name" value="Nitroreductase"/>
</dbReference>
<evidence type="ECO:0000256" key="1">
    <source>
        <dbReference type="ARBA" id="ARBA00022630"/>
    </source>
</evidence>
<keyword evidence="3 5" id="KW-0521">NADP</keyword>
<organism evidence="7 8">
    <name type="scientific">Labrys miyagiensis</name>
    <dbReference type="NCBI Taxonomy" id="346912"/>
    <lineage>
        <taxon>Bacteria</taxon>
        <taxon>Pseudomonadati</taxon>
        <taxon>Pseudomonadota</taxon>
        <taxon>Alphaproteobacteria</taxon>
        <taxon>Hyphomicrobiales</taxon>
        <taxon>Xanthobacteraceae</taxon>
        <taxon>Labrys</taxon>
    </lineage>
</organism>
<dbReference type="EC" id="1.-.-.-" evidence="5"/>
<comment type="similarity">
    <text evidence="5">Belongs to the nitroreductase family. HadB/RutE subfamily.</text>
</comment>
<keyword evidence="1 5" id="KW-0285">Flavoprotein</keyword>
<dbReference type="RefSeq" id="WP_284315577.1">
    <property type="nucleotide sequence ID" value="NZ_BSPC01000064.1"/>
</dbReference>
<keyword evidence="4 5" id="KW-0560">Oxidoreductase</keyword>
<dbReference type="NCBIfam" id="NF003768">
    <property type="entry name" value="PRK05365.1"/>
    <property type="match status" value="1"/>
</dbReference>
<keyword evidence="5" id="KW-0520">NAD</keyword>
<dbReference type="InterPro" id="IPR000415">
    <property type="entry name" value="Nitroreductase-like"/>
</dbReference>
<evidence type="ECO:0000259" key="6">
    <source>
        <dbReference type="Pfam" id="PF00881"/>
    </source>
</evidence>
<evidence type="ECO:0000256" key="2">
    <source>
        <dbReference type="ARBA" id="ARBA00022643"/>
    </source>
</evidence>
<dbReference type="CDD" id="cd02148">
    <property type="entry name" value="RutE-like"/>
    <property type="match status" value="1"/>
</dbReference>
<dbReference type="SUPFAM" id="SSF55469">
    <property type="entry name" value="FMN-dependent nitroreductase-like"/>
    <property type="match status" value="1"/>
</dbReference>